<dbReference type="InterPro" id="IPR038357">
    <property type="entry name" value="KEN_sf"/>
</dbReference>
<evidence type="ECO:0000256" key="7">
    <source>
        <dbReference type="ARBA" id="ARBA00022840"/>
    </source>
</evidence>
<dbReference type="PANTHER" id="PTHR13954:SF6">
    <property type="entry name" value="NON-SPECIFIC SERINE_THREONINE PROTEIN KINASE"/>
    <property type="match status" value="1"/>
</dbReference>
<dbReference type="AlphaFoldDB" id="A0A4P9X2Q2"/>
<feature type="region of interest" description="Disordered" evidence="8">
    <location>
        <begin position="512"/>
        <end position="532"/>
    </location>
</feature>
<evidence type="ECO:0000256" key="8">
    <source>
        <dbReference type="SAM" id="MobiDB-lite"/>
    </source>
</evidence>
<evidence type="ECO:0000259" key="10">
    <source>
        <dbReference type="PROSITE" id="PS51392"/>
    </source>
</evidence>
<evidence type="ECO:0000256" key="1">
    <source>
        <dbReference type="ARBA" id="ARBA00012513"/>
    </source>
</evidence>
<keyword evidence="6" id="KW-0418">Kinase</keyword>
<evidence type="ECO:0000256" key="2">
    <source>
        <dbReference type="ARBA" id="ARBA00022527"/>
    </source>
</evidence>
<evidence type="ECO:0000256" key="3">
    <source>
        <dbReference type="ARBA" id="ARBA00022679"/>
    </source>
</evidence>
<keyword evidence="3" id="KW-0808">Transferase</keyword>
<dbReference type="Gene3D" id="1.10.510.10">
    <property type="entry name" value="Transferase(Phosphotransferase) domain 1"/>
    <property type="match status" value="1"/>
</dbReference>
<gene>
    <name evidence="11" type="ORF">CXG81DRAFT_15050</name>
</gene>
<dbReference type="FunFam" id="3.30.200.20:FF:000077">
    <property type="entry name" value="Putative Serine/threonine-protein kinase/endoribonuclease IRE1"/>
    <property type="match status" value="1"/>
</dbReference>
<dbReference type="SUPFAM" id="SSF56112">
    <property type="entry name" value="Protein kinase-like (PK-like)"/>
    <property type="match status" value="1"/>
</dbReference>
<evidence type="ECO:0000256" key="6">
    <source>
        <dbReference type="ARBA" id="ARBA00022777"/>
    </source>
</evidence>
<dbReference type="Proteomes" id="UP000274922">
    <property type="component" value="Unassembled WGS sequence"/>
</dbReference>
<dbReference type="Gene3D" id="3.30.200.20">
    <property type="entry name" value="Phosphorylase Kinase, domain 1"/>
    <property type="match status" value="1"/>
</dbReference>
<dbReference type="EC" id="2.7.11.1" evidence="1"/>
<accession>A0A4P9X2Q2</accession>
<dbReference type="Gene3D" id="1.20.1440.180">
    <property type="entry name" value="KEN domain"/>
    <property type="match status" value="1"/>
</dbReference>
<dbReference type="STRING" id="1555241.A0A4P9X2Q2"/>
<feature type="domain" description="Protein kinase" evidence="9">
    <location>
        <begin position="14"/>
        <end position="358"/>
    </location>
</feature>
<sequence length="532" mass="56554">MTTPPPPAAPQTLTITDTILGMGSLGTVVFKGRLHGRPVAVKRLLPEFTVLADNECAALQAVDWHPNIVRYLLTERTQHFVYIALEECATSAWAYFQWRYHGEAPAAPANLAAAAASSPIPSPSEAPLPAWTAWTIDPLVAFHDVASGLAHLHRMGAVHRDLKPHNILLQPPRRPGDAPTVKISDFGLCRIVDDVSASLGGAGAGLAAGAGSRGWRAPEVLRLHLVAADVRDVLRSDARGAAKDPAAADAAGGLARRPRLTRAMDVFSLGCIGYYFLTGSHPFGSPATSWAQRERAILRGRFRLGALVAGSGGGSDGDGGAGLSPSRAATLRSLIAAMVAADPAERPSAARVAAHIAFWSWHRQLHFLASVSDVLEHPPVDWTPRKTAAVLPPVAARLPPLGWCARLDPVLRQDLGRFRQYDPFRVTDLLRALRNLLHHGHQGHRLTQARLGTHQPDGLARHLLDPFPRLVAHVYAIVVGREHDPLVPDHQRMRHLPGIAVWVDPDGATAGAGGATASAAASTTAAPAAPAP</sequence>
<evidence type="ECO:0000313" key="12">
    <source>
        <dbReference type="Proteomes" id="UP000274922"/>
    </source>
</evidence>
<evidence type="ECO:0000256" key="5">
    <source>
        <dbReference type="ARBA" id="ARBA00022741"/>
    </source>
</evidence>
<evidence type="ECO:0000259" key="9">
    <source>
        <dbReference type="PROSITE" id="PS50011"/>
    </source>
</evidence>
<keyword evidence="2" id="KW-0723">Serine/threonine-protein kinase</keyword>
<name>A0A4P9X2Q2_9FUNG</name>
<dbReference type="GO" id="GO:1990604">
    <property type="term" value="C:IRE1-TRAF2-ASK1 complex"/>
    <property type="evidence" value="ECO:0007669"/>
    <property type="project" value="TreeGrafter"/>
</dbReference>
<feature type="domain" description="KEN" evidence="10">
    <location>
        <begin position="361"/>
        <end position="498"/>
    </location>
</feature>
<dbReference type="GO" id="GO:0004521">
    <property type="term" value="F:RNA endonuclease activity"/>
    <property type="evidence" value="ECO:0007669"/>
    <property type="project" value="InterPro"/>
</dbReference>
<dbReference type="InterPro" id="IPR010513">
    <property type="entry name" value="KEN_dom"/>
</dbReference>
<dbReference type="EMBL" id="ML014323">
    <property type="protein sequence ID" value="RKO99070.1"/>
    <property type="molecule type" value="Genomic_DNA"/>
</dbReference>
<dbReference type="InterPro" id="IPR011009">
    <property type="entry name" value="Kinase-like_dom_sf"/>
</dbReference>
<evidence type="ECO:0000313" key="11">
    <source>
        <dbReference type="EMBL" id="RKO99070.1"/>
    </source>
</evidence>
<dbReference type="Pfam" id="PF00069">
    <property type="entry name" value="Pkinase"/>
    <property type="match status" value="1"/>
</dbReference>
<dbReference type="InterPro" id="IPR045133">
    <property type="entry name" value="IRE1/2-like"/>
</dbReference>
<keyword evidence="7" id="KW-0067">ATP-binding</keyword>
<dbReference type="GO" id="GO:0051082">
    <property type="term" value="F:unfolded protein binding"/>
    <property type="evidence" value="ECO:0007669"/>
    <property type="project" value="TreeGrafter"/>
</dbReference>
<keyword evidence="12" id="KW-1185">Reference proteome</keyword>
<dbReference type="PROSITE" id="PS50011">
    <property type="entry name" value="PROTEIN_KINASE_DOM"/>
    <property type="match status" value="1"/>
</dbReference>
<proteinExistence type="predicted"/>
<dbReference type="GO" id="GO:0006397">
    <property type="term" value="P:mRNA processing"/>
    <property type="evidence" value="ECO:0007669"/>
    <property type="project" value="InterPro"/>
</dbReference>
<dbReference type="SMART" id="SM00220">
    <property type="entry name" value="S_TKc"/>
    <property type="match status" value="1"/>
</dbReference>
<organism evidence="11 12">
    <name type="scientific">Caulochytrium protostelioides</name>
    <dbReference type="NCBI Taxonomy" id="1555241"/>
    <lineage>
        <taxon>Eukaryota</taxon>
        <taxon>Fungi</taxon>
        <taxon>Fungi incertae sedis</taxon>
        <taxon>Chytridiomycota</taxon>
        <taxon>Chytridiomycota incertae sedis</taxon>
        <taxon>Chytridiomycetes</taxon>
        <taxon>Caulochytriales</taxon>
        <taxon>Caulochytriaceae</taxon>
        <taxon>Caulochytrium</taxon>
    </lineage>
</organism>
<dbReference type="GO" id="GO:0005524">
    <property type="term" value="F:ATP binding"/>
    <property type="evidence" value="ECO:0007669"/>
    <property type="project" value="UniProtKB-KW"/>
</dbReference>
<dbReference type="GO" id="GO:0004674">
    <property type="term" value="F:protein serine/threonine kinase activity"/>
    <property type="evidence" value="ECO:0007669"/>
    <property type="project" value="UniProtKB-KW"/>
</dbReference>
<keyword evidence="5" id="KW-0547">Nucleotide-binding</keyword>
<dbReference type="Pfam" id="PF06479">
    <property type="entry name" value="Ribonuc_2-5A"/>
    <property type="match status" value="1"/>
</dbReference>
<dbReference type="InterPro" id="IPR000719">
    <property type="entry name" value="Prot_kinase_dom"/>
</dbReference>
<dbReference type="GO" id="GO:0036498">
    <property type="term" value="P:IRE1-mediated unfolded protein response"/>
    <property type="evidence" value="ECO:0007669"/>
    <property type="project" value="TreeGrafter"/>
</dbReference>
<evidence type="ECO:0000256" key="4">
    <source>
        <dbReference type="ARBA" id="ARBA00022729"/>
    </source>
</evidence>
<protein>
    <recommendedName>
        <fullName evidence="1">non-specific serine/threonine protein kinase</fullName>
        <ecNumber evidence="1">2.7.11.1</ecNumber>
    </recommendedName>
</protein>
<dbReference type="PANTHER" id="PTHR13954">
    <property type="entry name" value="IRE1-RELATED"/>
    <property type="match status" value="1"/>
</dbReference>
<dbReference type="GO" id="GO:0070059">
    <property type="term" value="P:intrinsic apoptotic signaling pathway in response to endoplasmic reticulum stress"/>
    <property type="evidence" value="ECO:0007669"/>
    <property type="project" value="TreeGrafter"/>
</dbReference>
<keyword evidence="4" id="KW-0732">Signal</keyword>
<reference evidence="12" key="1">
    <citation type="journal article" date="2018" name="Nat. Microbiol.">
        <title>Leveraging single-cell genomics to expand the fungal tree of life.</title>
        <authorList>
            <person name="Ahrendt S.R."/>
            <person name="Quandt C.A."/>
            <person name="Ciobanu D."/>
            <person name="Clum A."/>
            <person name="Salamov A."/>
            <person name="Andreopoulos B."/>
            <person name="Cheng J.F."/>
            <person name="Woyke T."/>
            <person name="Pelin A."/>
            <person name="Henrissat B."/>
            <person name="Reynolds N.K."/>
            <person name="Benny G.L."/>
            <person name="Smith M.E."/>
            <person name="James T.Y."/>
            <person name="Grigoriev I.V."/>
        </authorList>
    </citation>
    <scope>NUCLEOTIDE SEQUENCE [LARGE SCALE GENOMIC DNA]</scope>
    <source>
        <strain evidence="12">ATCC 52028</strain>
    </source>
</reference>
<dbReference type="OrthoDB" id="63989at2759"/>
<dbReference type="PROSITE" id="PS51392">
    <property type="entry name" value="KEN"/>
    <property type="match status" value="1"/>
</dbReference>